<evidence type="ECO:0000256" key="7">
    <source>
        <dbReference type="ARBA" id="ARBA00022989"/>
    </source>
</evidence>
<dbReference type="InterPro" id="IPR000454">
    <property type="entry name" value="ATP_synth_F0_csu"/>
</dbReference>
<dbReference type="Proteomes" id="UP000095544">
    <property type="component" value="Unassembled WGS sequence"/>
</dbReference>
<keyword evidence="13" id="KW-1003">Cell membrane</keyword>
<evidence type="ECO:0000256" key="8">
    <source>
        <dbReference type="ARBA" id="ARBA00023065"/>
    </source>
</evidence>
<dbReference type="GeneID" id="93336111"/>
<evidence type="ECO:0000256" key="6">
    <source>
        <dbReference type="ARBA" id="ARBA00022781"/>
    </source>
</evidence>
<keyword evidence="6 13" id="KW-0375">Hydrogen ion transport</keyword>
<dbReference type="EMBL" id="CYZU01000030">
    <property type="protein sequence ID" value="CUO70927.1"/>
    <property type="molecule type" value="Genomic_DNA"/>
</dbReference>
<dbReference type="OrthoDB" id="9810379at2"/>
<keyword evidence="11 13" id="KW-0066">ATP synthesis</keyword>
<dbReference type="GO" id="GO:0008289">
    <property type="term" value="F:lipid binding"/>
    <property type="evidence" value="ECO:0007669"/>
    <property type="project" value="UniProtKB-KW"/>
</dbReference>
<dbReference type="GO" id="GO:0046933">
    <property type="term" value="F:proton-transporting ATP synthase activity, rotational mechanism"/>
    <property type="evidence" value="ECO:0007669"/>
    <property type="project" value="UniProtKB-UniRule"/>
</dbReference>
<dbReference type="InterPro" id="IPR035921">
    <property type="entry name" value="F/V-ATP_Csub_sf"/>
</dbReference>
<dbReference type="STRING" id="39482.ERS852491_03035"/>
<organism evidence="15 16">
    <name type="scientific">Faecalicatena contorta</name>
    <dbReference type="NCBI Taxonomy" id="39482"/>
    <lineage>
        <taxon>Bacteria</taxon>
        <taxon>Bacillati</taxon>
        <taxon>Bacillota</taxon>
        <taxon>Clostridia</taxon>
        <taxon>Lachnospirales</taxon>
        <taxon>Lachnospiraceae</taxon>
        <taxon>Faecalicatena</taxon>
    </lineage>
</organism>
<evidence type="ECO:0000256" key="11">
    <source>
        <dbReference type="ARBA" id="ARBA00023310"/>
    </source>
</evidence>
<keyword evidence="7 13" id="KW-1133">Transmembrane helix</keyword>
<evidence type="ECO:0000256" key="12">
    <source>
        <dbReference type="ARBA" id="ARBA00025198"/>
    </source>
</evidence>
<evidence type="ECO:0000256" key="10">
    <source>
        <dbReference type="ARBA" id="ARBA00023136"/>
    </source>
</evidence>
<dbReference type="InterPro" id="IPR002379">
    <property type="entry name" value="ATPase_proteolipid_c-like_dom"/>
</dbReference>
<feature type="site" description="Reversibly protonated during proton transport" evidence="13">
    <location>
        <position position="56"/>
    </location>
</feature>
<evidence type="ECO:0000256" key="4">
    <source>
        <dbReference type="ARBA" id="ARBA00022547"/>
    </source>
</evidence>
<dbReference type="Pfam" id="PF00137">
    <property type="entry name" value="ATP-synt_C"/>
    <property type="match status" value="1"/>
</dbReference>
<feature type="transmembrane region" description="Helical" evidence="13">
    <location>
        <begin position="46"/>
        <end position="69"/>
    </location>
</feature>
<evidence type="ECO:0000259" key="14">
    <source>
        <dbReference type="Pfam" id="PF00137"/>
    </source>
</evidence>
<comment type="caution">
    <text evidence="13">Lacks conserved residue(s) required for the propagation of feature annotation.</text>
</comment>
<name>A0A174HC52_9FIRM</name>
<evidence type="ECO:0000313" key="15">
    <source>
        <dbReference type="EMBL" id="CUO70927.1"/>
    </source>
</evidence>
<keyword evidence="9 13" id="KW-0446">Lipid-binding</keyword>
<evidence type="ECO:0000256" key="1">
    <source>
        <dbReference type="ARBA" id="ARBA00004141"/>
    </source>
</evidence>
<dbReference type="HAMAP" id="MF_01396">
    <property type="entry name" value="ATP_synth_c_bact"/>
    <property type="match status" value="1"/>
</dbReference>
<keyword evidence="4 13" id="KW-0138">CF(0)</keyword>
<gene>
    <name evidence="15" type="primary">atpE_2</name>
    <name evidence="13" type="synonym">atpE</name>
    <name evidence="15" type="ORF">ERS852491_03035</name>
</gene>
<evidence type="ECO:0000313" key="16">
    <source>
        <dbReference type="Proteomes" id="UP000095544"/>
    </source>
</evidence>
<protein>
    <recommendedName>
        <fullName evidence="13">ATP synthase subunit c</fullName>
    </recommendedName>
    <alternativeName>
        <fullName evidence="13">ATP synthase F(0) sector subunit c</fullName>
    </alternativeName>
    <alternativeName>
        <fullName evidence="13">F-type ATPase subunit c</fullName>
        <shortName evidence="13">F-ATPase subunit c</shortName>
    </alternativeName>
    <alternativeName>
        <fullName evidence="13">Lipid-binding protein</fullName>
    </alternativeName>
</protein>
<dbReference type="PRINTS" id="PR00124">
    <property type="entry name" value="ATPASEC"/>
</dbReference>
<evidence type="ECO:0000256" key="3">
    <source>
        <dbReference type="ARBA" id="ARBA00022448"/>
    </source>
</evidence>
<comment type="function">
    <text evidence="13">Key component of the F(0) channel; it plays a direct role in translocation across the membrane. A homomeric c-ring of between 10-14 subunits forms the central stalk rotor element with the F(1) delta and epsilon subunits.</text>
</comment>
<dbReference type="AlphaFoldDB" id="A0A174HC52"/>
<evidence type="ECO:0000256" key="5">
    <source>
        <dbReference type="ARBA" id="ARBA00022692"/>
    </source>
</evidence>
<dbReference type="GO" id="GO:0045259">
    <property type="term" value="C:proton-transporting ATP synthase complex"/>
    <property type="evidence" value="ECO:0007669"/>
    <property type="project" value="UniProtKB-KW"/>
</dbReference>
<dbReference type="InterPro" id="IPR005953">
    <property type="entry name" value="ATP_synth_csu_bac/chlpt"/>
</dbReference>
<dbReference type="NCBIfam" id="TIGR01260">
    <property type="entry name" value="ATP_synt_c"/>
    <property type="match status" value="1"/>
</dbReference>
<keyword evidence="8 13" id="KW-0406">Ion transport</keyword>
<dbReference type="Gene3D" id="1.20.20.10">
    <property type="entry name" value="F1F0 ATP synthase subunit C"/>
    <property type="match status" value="1"/>
</dbReference>
<comment type="subcellular location">
    <subcellularLocation>
        <location evidence="13">Cell membrane</location>
        <topology evidence="13">Multi-pass membrane protein</topology>
    </subcellularLocation>
    <subcellularLocation>
        <location evidence="1">Membrane</location>
        <topology evidence="1">Multi-pass membrane protein</topology>
    </subcellularLocation>
</comment>
<evidence type="ECO:0000256" key="13">
    <source>
        <dbReference type="HAMAP-Rule" id="MF_01396"/>
    </source>
</evidence>
<dbReference type="RefSeq" id="WP_025657872.1">
    <property type="nucleotide sequence ID" value="NZ_BAAACT010000110.1"/>
</dbReference>
<dbReference type="CDD" id="cd18121">
    <property type="entry name" value="ATP-synt_Fo_c"/>
    <property type="match status" value="1"/>
</dbReference>
<evidence type="ECO:0000256" key="2">
    <source>
        <dbReference type="ARBA" id="ARBA00006704"/>
    </source>
</evidence>
<dbReference type="GO" id="GO:0005886">
    <property type="term" value="C:plasma membrane"/>
    <property type="evidence" value="ECO:0007669"/>
    <property type="project" value="UniProtKB-SubCell"/>
</dbReference>
<keyword evidence="5 13" id="KW-0812">Transmembrane</keyword>
<dbReference type="GO" id="GO:0033177">
    <property type="term" value="C:proton-transporting two-sector ATPase complex, proton-transporting domain"/>
    <property type="evidence" value="ECO:0007669"/>
    <property type="project" value="InterPro"/>
</dbReference>
<dbReference type="PROSITE" id="PS00605">
    <property type="entry name" value="ATPASE_C"/>
    <property type="match status" value="1"/>
</dbReference>
<proteinExistence type="inferred from homology"/>
<dbReference type="SUPFAM" id="SSF81333">
    <property type="entry name" value="F1F0 ATP synthase subunit C"/>
    <property type="match status" value="1"/>
</dbReference>
<dbReference type="InterPro" id="IPR038662">
    <property type="entry name" value="ATP_synth_F0_csu_sf"/>
</dbReference>
<feature type="domain" description="V-ATPase proteolipid subunit C-like" evidence="14">
    <location>
        <begin position="6"/>
        <end position="69"/>
    </location>
</feature>
<keyword evidence="3 13" id="KW-0813">Transport</keyword>
<accession>A0A174HC52</accession>
<comment type="function">
    <text evidence="12 13">F(1)F(0) ATP synthase produces ATP from ADP in the presence of a proton or sodium gradient. F-type ATPases consist of two structural domains, F(1) containing the extramembraneous catalytic core and F(0) containing the membrane proton channel, linked together by a central stalk and a peripheral stalk. During catalysis, ATP synthesis in the catalytic domain of F(1) is coupled via a rotary mechanism of the central stalk subunits to proton translocation.</text>
</comment>
<keyword evidence="10 13" id="KW-0472">Membrane</keyword>
<reference evidence="15 16" key="1">
    <citation type="submission" date="2015-09" db="EMBL/GenBank/DDBJ databases">
        <authorList>
            <consortium name="Pathogen Informatics"/>
        </authorList>
    </citation>
    <scope>NUCLEOTIDE SEQUENCE [LARGE SCALE GENOMIC DNA]</scope>
    <source>
        <strain evidence="15 16">2789STDY5834876</strain>
    </source>
</reference>
<sequence length="73" mass="7295">MGMVALGIGMCMGLAALGIGLGQGLALSKGLEGMSRQPEVAGKIQTGMIVGMAIMETIGVLTFVIAIMLSGKV</sequence>
<dbReference type="InterPro" id="IPR020537">
    <property type="entry name" value="ATP_synth_F0_csu_DDCD_BS"/>
</dbReference>
<comment type="similarity">
    <text evidence="2 13">Belongs to the ATPase C chain family.</text>
</comment>
<evidence type="ECO:0000256" key="9">
    <source>
        <dbReference type="ARBA" id="ARBA00023121"/>
    </source>
</evidence>